<dbReference type="AlphaFoldDB" id="A0A5B7JTP9"/>
<evidence type="ECO:0000313" key="2">
    <source>
        <dbReference type="EMBL" id="MPC97985.1"/>
    </source>
</evidence>
<gene>
    <name evidence="2" type="ORF">E2C01_093334</name>
</gene>
<keyword evidence="3" id="KW-1185">Reference proteome</keyword>
<comment type="caution">
    <text evidence="2">The sequence shown here is derived from an EMBL/GenBank/DDBJ whole genome shotgun (WGS) entry which is preliminary data.</text>
</comment>
<accession>A0A5B7JTP9</accession>
<name>A0A5B7JTP9_PORTR</name>
<sequence>MALFLNKRSYNGKRAQMLHVMAAGEREGEGERGEEGRDKVEESNKNVCHRRLSRRQQQDPYSFDFPEAAAGQRRRDEAAGRESSEGHPAGVDPSVTSRRPEEWRGCSANGTQVFSFLALGSRYLKQAAPREREGKERGEKGPRCPLLVNVTVEFNARRSRVEFNASITAGGMTEATRSFTVTMAPGRGARRADEGGDTEEGTG</sequence>
<protein>
    <submittedName>
        <fullName evidence="2">Uncharacterized protein</fullName>
    </submittedName>
</protein>
<feature type="region of interest" description="Disordered" evidence="1">
    <location>
        <begin position="21"/>
        <end position="106"/>
    </location>
</feature>
<dbReference type="EMBL" id="VSRR010112275">
    <property type="protein sequence ID" value="MPC97985.1"/>
    <property type="molecule type" value="Genomic_DNA"/>
</dbReference>
<evidence type="ECO:0000313" key="3">
    <source>
        <dbReference type="Proteomes" id="UP000324222"/>
    </source>
</evidence>
<feature type="compositionally biased region" description="Basic and acidic residues" evidence="1">
    <location>
        <begin position="24"/>
        <end position="44"/>
    </location>
</feature>
<organism evidence="2 3">
    <name type="scientific">Portunus trituberculatus</name>
    <name type="common">Swimming crab</name>
    <name type="synonym">Neptunus trituberculatus</name>
    <dbReference type="NCBI Taxonomy" id="210409"/>
    <lineage>
        <taxon>Eukaryota</taxon>
        <taxon>Metazoa</taxon>
        <taxon>Ecdysozoa</taxon>
        <taxon>Arthropoda</taxon>
        <taxon>Crustacea</taxon>
        <taxon>Multicrustacea</taxon>
        <taxon>Malacostraca</taxon>
        <taxon>Eumalacostraca</taxon>
        <taxon>Eucarida</taxon>
        <taxon>Decapoda</taxon>
        <taxon>Pleocyemata</taxon>
        <taxon>Brachyura</taxon>
        <taxon>Eubrachyura</taxon>
        <taxon>Portunoidea</taxon>
        <taxon>Portunidae</taxon>
        <taxon>Portuninae</taxon>
        <taxon>Portunus</taxon>
    </lineage>
</organism>
<feature type="region of interest" description="Disordered" evidence="1">
    <location>
        <begin position="176"/>
        <end position="203"/>
    </location>
</feature>
<proteinExistence type="predicted"/>
<reference evidence="2 3" key="1">
    <citation type="submission" date="2019-05" db="EMBL/GenBank/DDBJ databases">
        <title>Another draft genome of Portunus trituberculatus and its Hox gene families provides insights of decapod evolution.</title>
        <authorList>
            <person name="Jeong J.-H."/>
            <person name="Song I."/>
            <person name="Kim S."/>
            <person name="Choi T."/>
            <person name="Kim D."/>
            <person name="Ryu S."/>
            <person name="Kim W."/>
        </authorList>
    </citation>
    <scope>NUCLEOTIDE SEQUENCE [LARGE SCALE GENOMIC DNA]</scope>
    <source>
        <tissue evidence="2">Muscle</tissue>
    </source>
</reference>
<feature type="compositionally biased region" description="Basic and acidic residues" evidence="1">
    <location>
        <begin position="73"/>
        <end position="85"/>
    </location>
</feature>
<evidence type="ECO:0000256" key="1">
    <source>
        <dbReference type="SAM" id="MobiDB-lite"/>
    </source>
</evidence>
<dbReference type="Proteomes" id="UP000324222">
    <property type="component" value="Unassembled WGS sequence"/>
</dbReference>